<dbReference type="GeneID" id="54469176"/>
<dbReference type="Proteomes" id="UP000504636">
    <property type="component" value="Unplaced"/>
</dbReference>
<keyword evidence="3" id="KW-1185">Reference proteome</keyword>
<evidence type="ECO:0000256" key="1">
    <source>
        <dbReference type="SAM" id="MobiDB-lite"/>
    </source>
</evidence>
<accession>A0A6A6YHM5</accession>
<evidence type="ECO:0000313" key="4">
    <source>
        <dbReference type="RefSeq" id="XP_033574469.1"/>
    </source>
</evidence>
<reference evidence="4" key="3">
    <citation type="submission" date="2025-04" db="UniProtKB">
        <authorList>
            <consortium name="RefSeq"/>
        </authorList>
    </citation>
    <scope>IDENTIFICATION</scope>
    <source>
        <strain evidence="4">CBS 304.34</strain>
    </source>
</reference>
<evidence type="ECO:0000313" key="3">
    <source>
        <dbReference type="Proteomes" id="UP000504636"/>
    </source>
</evidence>
<reference evidence="4" key="2">
    <citation type="submission" date="2020-04" db="EMBL/GenBank/DDBJ databases">
        <authorList>
            <consortium name="NCBI Genome Project"/>
        </authorList>
    </citation>
    <scope>NUCLEOTIDE SEQUENCE</scope>
    <source>
        <strain evidence="4">CBS 304.34</strain>
    </source>
</reference>
<feature type="compositionally biased region" description="Basic and acidic residues" evidence="1">
    <location>
        <begin position="9"/>
        <end position="22"/>
    </location>
</feature>
<feature type="compositionally biased region" description="Polar residues" evidence="1">
    <location>
        <begin position="25"/>
        <end position="37"/>
    </location>
</feature>
<name>A0A6A6YHM5_9PEZI</name>
<dbReference type="EMBL" id="MU003705">
    <property type="protein sequence ID" value="KAF2807505.1"/>
    <property type="molecule type" value="Genomic_DNA"/>
</dbReference>
<organism evidence="2">
    <name type="scientific">Mytilinidion resinicola</name>
    <dbReference type="NCBI Taxonomy" id="574789"/>
    <lineage>
        <taxon>Eukaryota</taxon>
        <taxon>Fungi</taxon>
        <taxon>Dikarya</taxon>
        <taxon>Ascomycota</taxon>
        <taxon>Pezizomycotina</taxon>
        <taxon>Dothideomycetes</taxon>
        <taxon>Pleosporomycetidae</taxon>
        <taxon>Mytilinidiales</taxon>
        <taxon>Mytilinidiaceae</taxon>
        <taxon>Mytilinidion</taxon>
    </lineage>
</organism>
<proteinExistence type="predicted"/>
<dbReference type="RefSeq" id="XP_033574469.1">
    <property type="nucleotide sequence ID" value="XM_033728283.1"/>
</dbReference>
<reference evidence="2 4" key="1">
    <citation type="journal article" date="2020" name="Stud. Mycol.">
        <title>101 Dothideomycetes genomes: a test case for predicting lifestyles and emergence of pathogens.</title>
        <authorList>
            <person name="Haridas S."/>
            <person name="Albert R."/>
            <person name="Binder M."/>
            <person name="Bloem J."/>
            <person name="Labutti K."/>
            <person name="Salamov A."/>
            <person name="Andreopoulos B."/>
            <person name="Baker S."/>
            <person name="Barry K."/>
            <person name="Bills G."/>
            <person name="Bluhm B."/>
            <person name="Cannon C."/>
            <person name="Castanera R."/>
            <person name="Culley D."/>
            <person name="Daum C."/>
            <person name="Ezra D."/>
            <person name="Gonzalez J."/>
            <person name="Henrissat B."/>
            <person name="Kuo A."/>
            <person name="Liang C."/>
            <person name="Lipzen A."/>
            <person name="Lutzoni F."/>
            <person name="Magnuson J."/>
            <person name="Mondo S."/>
            <person name="Nolan M."/>
            <person name="Ohm R."/>
            <person name="Pangilinan J."/>
            <person name="Park H.-J."/>
            <person name="Ramirez L."/>
            <person name="Alfaro M."/>
            <person name="Sun H."/>
            <person name="Tritt A."/>
            <person name="Yoshinaga Y."/>
            <person name="Zwiers L.-H."/>
            <person name="Turgeon B."/>
            <person name="Goodwin S."/>
            <person name="Spatafora J."/>
            <person name="Crous P."/>
            <person name="Grigoriev I."/>
        </authorList>
    </citation>
    <scope>NUCLEOTIDE SEQUENCE</scope>
    <source>
        <strain evidence="2 4">CBS 304.34</strain>
    </source>
</reference>
<feature type="region of interest" description="Disordered" evidence="1">
    <location>
        <begin position="1"/>
        <end position="45"/>
    </location>
</feature>
<dbReference type="AlphaFoldDB" id="A0A6A6YHM5"/>
<gene>
    <name evidence="2 4" type="ORF">BDZ99DRAFT_573315</name>
</gene>
<sequence>MKAASPRTPHREQDVHRERDELSATDCNGRSNGQPNSADVGLIPMNAGTSQVPGVTVGSSTSFIIDATRIRSDSTRSDLQLNFLQSTQRDKGGTNAVKPSEGDIKNMLQVLVELSQLQASPKELDRQQAGRFLETLQDAERDVLARIDVSEVEKAKVHQKYGGLTGQLYCHFWASKCNPDQLMFIMFIDGLLSN</sequence>
<protein>
    <submittedName>
        <fullName evidence="2 4">Uncharacterized protein</fullName>
    </submittedName>
</protein>
<evidence type="ECO:0000313" key="2">
    <source>
        <dbReference type="EMBL" id="KAF2807505.1"/>
    </source>
</evidence>